<evidence type="ECO:0000313" key="3">
    <source>
        <dbReference type="Proteomes" id="UP000033664"/>
    </source>
</evidence>
<comment type="caution">
    <text evidence="1">The sequence shown here is derived from an EMBL/GenBank/DDBJ whole genome shotgun (WGS) entry which is preliminary data.</text>
</comment>
<evidence type="ECO:0000313" key="4">
    <source>
        <dbReference type="Proteomes" id="UP000305874"/>
    </source>
</evidence>
<dbReference type="STRING" id="151081.TW72_16140"/>
<dbReference type="AlphaFoldDB" id="A0A0F4PNM2"/>
<dbReference type="PATRIC" id="fig|151081.8.peg.3119"/>
<accession>A0A0F4PNM2</accession>
<gene>
    <name evidence="2" type="ORF">CWC05_17905</name>
    <name evidence="1" type="ORF">TW72_16140</name>
</gene>
<dbReference type="OrthoDB" id="6315633at2"/>
<reference evidence="2 4" key="2">
    <citation type="submission" date="2017-12" db="EMBL/GenBank/DDBJ databases">
        <authorList>
            <person name="Paulsen S."/>
            <person name="Gram L.K."/>
        </authorList>
    </citation>
    <scope>NUCLEOTIDE SEQUENCE [LARGE SCALE GENOMIC DNA]</scope>
    <source>
        <strain evidence="2 4">S2897</strain>
    </source>
</reference>
<dbReference type="EMBL" id="PNCG01000023">
    <property type="protein sequence ID" value="TMP85567.1"/>
    <property type="molecule type" value="Genomic_DNA"/>
</dbReference>
<dbReference type="GeneID" id="58230032"/>
<dbReference type="RefSeq" id="WP_045980250.1">
    <property type="nucleotide sequence ID" value="NZ_CP023396.1"/>
</dbReference>
<sequence length="117" mass="13005">MELSQGAVLSLPLFQFNDELPNRDLDHPDLYLEVVLDEQLLAHLCQNPAQDQSVSLQLADYQLLAHTESVPSESHSAMLMLTHGPLLAATLERDNGVSYVSPQLEMMPTFDLGDDDE</sequence>
<evidence type="ECO:0000313" key="1">
    <source>
        <dbReference type="EMBL" id="KJY96992.1"/>
    </source>
</evidence>
<evidence type="ECO:0000313" key="2">
    <source>
        <dbReference type="EMBL" id="TMP85567.1"/>
    </source>
</evidence>
<reference evidence="1 3" key="1">
    <citation type="journal article" date="2015" name="BMC Genomics">
        <title>Genome mining reveals unlocked bioactive potential of marine Gram-negative bacteria.</title>
        <authorList>
            <person name="Machado H."/>
            <person name="Sonnenschein E.C."/>
            <person name="Melchiorsen J."/>
            <person name="Gram L."/>
        </authorList>
    </citation>
    <scope>NUCLEOTIDE SEQUENCE [LARGE SCALE GENOMIC DNA]</scope>
    <source>
        <strain evidence="1 3">S3137</strain>
    </source>
</reference>
<proteinExistence type="predicted"/>
<organism evidence="1 3">
    <name type="scientific">Pseudoalteromonas ruthenica</name>
    <dbReference type="NCBI Taxonomy" id="151081"/>
    <lineage>
        <taxon>Bacteria</taxon>
        <taxon>Pseudomonadati</taxon>
        <taxon>Pseudomonadota</taxon>
        <taxon>Gammaproteobacteria</taxon>
        <taxon>Alteromonadales</taxon>
        <taxon>Pseudoalteromonadaceae</taxon>
        <taxon>Pseudoalteromonas</taxon>
    </lineage>
</organism>
<name>A0A0F4PNM2_9GAMM</name>
<dbReference type="EMBL" id="JXXZ01000014">
    <property type="protein sequence ID" value="KJY96992.1"/>
    <property type="molecule type" value="Genomic_DNA"/>
</dbReference>
<dbReference type="Proteomes" id="UP000305874">
    <property type="component" value="Unassembled WGS sequence"/>
</dbReference>
<reference evidence="2" key="4">
    <citation type="submission" date="2019-09" db="EMBL/GenBank/DDBJ databases">
        <title>Co-occurence of chitin degradation, pigmentation and bioactivity in marine Pseudoalteromonas.</title>
        <authorList>
            <person name="Sonnenschein E.C."/>
            <person name="Bech P.K."/>
        </authorList>
    </citation>
    <scope>NUCLEOTIDE SEQUENCE</scope>
    <source>
        <strain evidence="2">S2897</strain>
    </source>
</reference>
<dbReference type="eggNOG" id="ENOG5032IKG">
    <property type="taxonomic scope" value="Bacteria"/>
</dbReference>
<keyword evidence="3" id="KW-1185">Reference proteome</keyword>
<evidence type="ECO:0008006" key="5">
    <source>
        <dbReference type="Google" id="ProtNLM"/>
    </source>
</evidence>
<dbReference type="Proteomes" id="UP000033664">
    <property type="component" value="Unassembled WGS sequence"/>
</dbReference>
<protein>
    <recommendedName>
        <fullName evidence="5">Orphan protein</fullName>
    </recommendedName>
</protein>
<reference evidence="4" key="3">
    <citation type="submission" date="2019-06" db="EMBL/GenBank/DDBJ databases">
        <title>Co-occurence of chitin degradation, pigmentation and bioactivity in marine Pseudoalteromonas.</title>
        <authorList>
            <person name="Sonnenschein E.C."/>
            <person name="Bech P.K."/>
        </authorList>
    </citation>
    <scope>NUCLEOTIDE SEQUENCE [LARGE SCALE GENOMIC DNA]</scope>
    <source>
        <strain evidence="4">S2897</strain>
    </source>
</reference>